<evidence type="ECO:0000313" key="2">
    <source>
        <dbReference type="EMBL" id="ADK27482.1"/>
    </source>
</evidence>
<protein>
    <submittedName>
        <fullName evidence="2">Truncated thyroid hormone receptor beta 1 variant IVS4B</fullName>
    </submittedName>
</protein>
<keyword evidence="2" id="KW-0675">Receptor</keyword>
<evidence type="ECO:0000256" key="1">
    <source>
        <dbReference type="SAM" id="MobiDB-lite"/>
    </source>
</evidence>
<dbReference type="OrthoDB" id="6081310at2759"/>
<gene>
    <name evidence="2" type="primary">THRB</name>
</gene>
<dbReference type="AlphaFoldDB" id="E0XAW8"/>
<accession>E0XAW8</accession>
<reference evidence="2" key="1">
    <citation type="journal article" date="2010" name="Biochim. Biophys. Acta">
        <title>Untranslated regions of thyroid hormone receptor beta 1 mRNA are impaired in human clear cell renal cell carcinoma.</title>
        <authorList>
            <person name="Master A."/>
            <person name="Wojcicka A."/>
            <person name="Piekielko-Witkowska A."/>
            <person name="Boguslawska J."/>
            <person name="Poplawski P."/>
            <person name="Tanski Z."/>
            <person name="Darras V.M."/>
            <person name="Williams G.R."/>
            <person name="Nauman A."/>
        </authorList>
    </citation>
    <scope>NUCLEOTIDE SEQUENCE</scope>
</reference>
<sequence>MTPNSMTEMALQPGTNRSTVQTENTTGS</sequence>
<name>E0XAW8_HUMAN</name>
<dbReference type="ChiTaRS" id="THRB">
    <property type="organism name" value="human"/>
</dbReference>
<dbReference type="EMBL" id="GQ919288">
    <property type="protein sequence ID" value="ADK27482.1"/>
    <property type="molecule type" value="mRNA"/>
</dbReference>
<organism evidence="2">
    <name type="scientific">Homo sapiens</name>
    <name type="common">Human</name>
    <dbReference type="NCBI Taxonomy" id="9606"/>
    <lineage>
        <taxon>Eukaryota</taxon>
        <taxon>Metazoa</taxon>
        <taxon>Chordata</taxon>
        <taxon>Craniata</taxon>
        <taxon>Vertebrata</taxon>
        <taxon>Euteleostomi</taxon>
        <taxon>Mammalia</taxon>
        <taxon>Eutheria</taxon>
        <taxon>Euarchontoglires</taxon>
        <taxon>Primates</taxon>
        <taxon>Haplorrhini</taxon>
        <taxon>Catarrhini</taxon>
        <taxon>Hominidae</taxon>
        <taxon>Homo</taxon>
    </lineage>
</organism>
<proteinExistence type="evidence at transcript level"/>
<feature type="region of interest" description="Disordered" evidence="1">
    <location>
        <begin position="1"/>
        <end position="28"/>
    </location>
</feature>